<gene>
    <name evidence="6" type="ORF">H9705_02245</name>
</gene>
<name>A0A9D2SMS7_9FIRM</name>
<comment type="similarity">
    <text evidence="2 4">Belongs to the pseudouridine synthase RluA family.</text>
</comment>
<dbReference type="CDD" id="cd02869">
    <property type="entry name" value="PseudoU_synth_RluA_like"/>
    <property type="match status" value="1"/>
</dbReference>
<sequence>MNTEFSSRETEGGIPDTAERIFEYIFSPEDEGLTIEQYLRNHGYSHHILTHLKRTRNGICLNRVWAYANQKPSAGDCLTVRLTEPGSDGIVAAPVPFSVVYEDEDLLIINKPADTPVHPSQNNYDNTLANGVVWYFQQKNQTFTYRCINRLDRDTTGLLMIARHALSGAILSAQMKHREISRTYEALVFGAPPDSGTIRTPIGRKEGSSIERVPDPVHGDAAVTHYKTLCRKENFSHIRLKLETGRTHQIRVHMASIGHPLLGDTLYAPDRMHPIGRQALHSASLEFCHPITGEPMRFSAPLPEDMRGLLEAE</sequence>
<organism evidence="6 7">
    <name type="scientific">Candidatus Fusicatenibacter intestinigallinarum</name>
    <dbReference type="NCBI Taxonomy" id="2838598"/>
    <lineage>
        <taxon>Bacteria</taxon>
        <taxon>Bacillati</taxon>
        <taxon>Bacillota</taxon>
        <taxon>Clostridia</taxon>
        <taxon>Lachnospirales</taxon>
        <taxon>Lachnospiraceae</taxon>
        <taxon>Fusicatenibacter</taxon>
    </lineage>
</organism>
<reference evidence="6" key="1">
    <citation type="journal article" date="2021" name="PeerJ">
        <title>Extensive microbial diversity within the chicken gut microbiome revealed by metagenomics and culture.</title>
        <authorList>
            <person name="Gilroy R."/>
            <person name="Ravi A."/>
            <person name="Getino M."/>
            <person name="Pursley I."/>
            <person name="Horton D.L."/>
            <person name="Alikhan N.F."/>
            <person name="Baker D."/>
            <person name="Gharbi K."/>
            <person name="Hall N."/>
            <person name="Watson M."/>
            <person name="Adriaenssens E.M."/>
            <person name="Foster-Nyarko E."/>
            <person name="Jarju S."/>
            <person name="Secka A."/>
            <person name="Antonio M."/>
            <person name="Oren A."/>
            <person name="Chaudhuri R.R."/>
            <person name="La Ragione R."/>
            <person name="Hildebrand F."/>
            <person name="Pallen M.J."/>
        </authorList>
    </citation>
    <scope>NUCLEOTIDE SEQUENCE</scope>
    <source>
        <strain evidence="6">CHK185-5351</strain>
    </source>
</reference>
<protein>
    <recommendedName>
        <fullName evidence="4">Pseudouridine synthase</fullName>
        <ecNumber evidence="4">5.4.99.-</ecNumber>
    </recommendedName>
</protein>
<evidence type="ECO:0000313" key="6">
    <source>
        <dbReference type="EMBL" id="HJC14638.1"/>
    </source>
</evidence>
<dbReference type="InterPro" id="IPR006224">
    <property type="entry name" value="PsdUridine_synth_RluA-like_CS"/>
</dbReference>
<keyword evidence="4" id="KW-0413">Isomerase</keyword>
<dbReference type="NCBIfam" id="TIGR00005">
    <property type="entry name" value="rluA_subfam"/>
    <property type="match status" value="1"/>
</dbReference>
<evidence type="ECO:0000256" key="1">
    <source>
        <dbReference type="ARBA" id="ARBA00000073"/>
    </source>
</evidence>
<feature type="active site" evidence="3">
    <location>
        <position position="152"/>
    </location>
</feature>
<dbReference type="PROSITE" id="PS01129">
    <property type="entry name" value="PSI_RLU"/>
    <property type="match status" value="1"/>
</dbReference>
<evidence type="ECO:0000256" key="2">
    <source>
        <dbReference type="ARBA" id="ARBA00010876"/>
    </source>
</evidence>
<dbReference type="InterPro" id="IPR050188">
    <property type="entry name" value="RluA_PseudoU_synthase"/>
</dbReference>
<dbReference type="AlphaFoldDB" id="A0A9D2SMS7"/>
<dbReference type="PANTHER" id="PTHR21600:SF35">
    <property type="entry name" value="PSEUDOURIDINE SYNTHASE"/>
    <property type="match status" value="1"/>
</dbReference>
<evidence type="ECO:0000313" key="7">
    <source>
        <dbReference type="Proteomes" id="UP000823849"/>
    </source>
</evidence>
<dbReference type="GO" id="GO:0140098">
    <property type="term" value="F:catalytic activity, acting on RNA"/>
    <property type="evidence" value="ECO:0007669"/>
    <property type="project" value="UniProtKB-ARBA"/>
</dbReference>
<dbReference type="GO" id="GO:0009982">
    <property type="term" value="F:pseudouridine synthase activity"/>
    <property type="evidence" value="ECO:0007669"/>
    <property type="project" value="InterPro"/>
</dbReference>
<proteinExistence type="inferred from homology"/>
<evidence type="ECO:0000256" key="4">
    <source>
        <dbReference type="RuleBase" id="RU362028"/>
    </source>
</evidence>
<dbReference type="PANTHER" id="PTHR21600">
    <property type="entry name" value="MITOCHONDRIAL RNA PSEUDOURIDINE SYNTHASE"/>
    <property type="match status" value="1"/>
</dbReference>
<dbReference type="Proteomes" id="UP000823849">
    <property type="component" value="Unassembled WGS sequence"/>
</dbReference>
<evidence type="ECO:0000259" key="5">
    <source>
        <dbReference type="Pfam" id="PF00849"/>
    </source>
</evidence>
<dbReference type="SUPFAM" id="SSF55120">
    <property type="entry name" value="Pseudouridine synthase"/>
    <property type="match status" value="1"/>
</dbReference>
<evidence type="ECO:0000256" key="3">
    <source>
        <dbReference type="PIRSR" id="PIRSR606225-1"/>
    </source>
</evidence>
<dbReference type="Pfam" id="PF00849">
    <property type="entry name" value="PseudoU_synth_2"/>
    <property type="match status" value="1"/>
</dbReference>
<comment type="catalytic activity">
    <reaction evidence="1 4">
        <text>a uridine in RNA = a pseudouridine in RNA</text>
        <dbReference type="Rhea" id="RHEA:48348"/>
        <dbReference type="Rhea" id="RHEA-COMP:12068"/>
        <dbReference type="Rhea" id="RHEA-COMP:12069"/>
        <dbReference type="ChEBI" id="CHEBI:65314"/>
        <dbReference type="ChEBI" id="CHEBI:65315"/>
    </reaction>
</comment>
<dbReference type="InterPro" id="IPR006225">
    <property type="entry name" value="PsdUridine_synth_RluC/D"/>
</dbReference>
<dbReference type="GO" id="GO:0000455">
    <property type="term" value="P:enzyme-directed rRNA pseudouridine synthesis"/>
    <property type="evidence" value="ECO:0007669"/>
    <property type="project" value="TreeGrafter"/>
</dbReference>
<reference evidence="6" key="2">
    <citation type="submission" date="2021-04" db="EMBL/GenBank/DDBJ databases">
        <authorList>
            <person name="Gilroy R."/>
        </authorList>
    </citation>
    <scope>NUCLEOTIDE SEQUENCE</scope>
    <source>
        <strain evidence="6">CHK185-5351</strain>
    </source>
</reference>
<dbReference type="InterPro" id="IPR006145">
    <property type="entry name" value="PsdUridine_synth_RsuA/RluA"/>
</dbReference>
<dbReference type="EMBL" id="DWWU01000010">
    <property type="protein sequence ID" value="HJC14638.1"/>
    <property type="molecule type" value="Genomic_DNA"/>
</dbReference>
<dbReference type="GO" id="GO:0003723">
    <property type="term" value="F:RNA binding"/>
    <property type="evidence" value="ECO:0007669"/>
    <property type="project" value="InterPro"/>
</dbReference>
<dbReference type="EC" id="5.4.99.-" evidence="4"/>
<comment type="caution">
    <text evidence="6">The sequence shown here is derived from an EMBL/GenBank/DDBJ whole genome shotgun (WGS) entry which is preliminary data.</text>
</comment>
<dbReference type="Gene3D" id="3.30.2350.10">
    <property type="entry name" value="Pseudouridine synthase"/>
    <property type="match status" value="1"/>
</dbReference>
<comment type="function">
    <text evidence="4">Responsible for synthesis of pseudouridine from uracil.</text>
</comment>
<dbReference type="InterPro" id="IPR020103">
    <property type="entry name" value="PsdUridine_synth_cat_dom_sf"/>
</dbReference>
<feature type="domain" description="Pseudouridine synthase RsuA/RluA-like" evidence="5">
    <location>
        <begin position="105"/>
        <end position="256"/>
    </location>
</feature>
<accession>A0A9D2SMS7</accession>